<dbReference type="AlphaFoldDB" id="A0A0R2A4A1"/>
<proteinExistence type="predicted"/>
<evidence type="ECO:0000313" key="1">
    <source>
        <dbReference type="EMBL" id="KRM62024.1"/>
    </source>
</evidence>
<comment type="caution">
    <text evidence="1">The sequence shown here is derived from an EMBL/GenBank/DDBJ whole genome shotgun (WGS) entry which is preliminary data.</text>
</comment>
<sequence length="95" mass="10689">MSQAPFAPHTVTQFYDNIETYVYFSNQPKAQVPILAMLITTAIAMIDADADHYAKLMTNLDQKYSAQNNPQRQQQYGALQIILGAVQNGLRQLNN</sequence>
<dbReference type="RefSeq" id="WP_057778050.1">
    <property type="nucleotide sequence ID" value="NZ_AYYY01000014.1"/>
</dbReference>
<reference evidence="1 2" key="1">
    <citation type="journal article" date="2015" name="Genome Announc.">
        <title>Expanding the biotechnology potential of lactobacilli through comparative genomics of 213 strains and associated genera.</title>
        <authorList>
            <person name="Sun Z."/>
            <person name="Harris H.M."/>
            <person name="McCann A."/>
            <person name="Guo C."/>
            <person name="Argimon S."/>
            <person name="Zhang W."/>
            <person name="Yang X."/>
            <person name="Jeffery I.B."/>
            <person name="Cooney J.C."/>
            <person name="Kagawa T.F."/>
            <person name="Liu W."/>
            <person name="Song Y."/>
            <person name="Salvetti E."/>
            <person name="Wrobel A."/>
            <person name="Rasinkangas P."/>
            <person name="Parkhill J."/>
            <person name="Rea M.C."/>
            <person name="O'Sullivan O."/>
            <person name="Ritari J."/>
            <person name="Douillard F.P."/>
            <person name="Paul Ross R."/>
            <person name="Yang R."/>
            <person name="Briner A.E."/>
            <person name="Felis G.E."/>
            <person name="de Vos W.M."/>
            <person name="Barrangou R."/>
            <person name="Klaenhammer T.R."/>
            <person name="Caufield P.W."/>
            <person name="Cui Y."/>
            <person name="Zhang H."/>
            <person name="O'Toole P.W."/>
        </authorList>
    </citation>
    <scope>NUCLEOTIDE SEQUENCE [LARGE SCALE GENOMIC DNA]</scope>
    <source>
        <strain evidence="1 2">DSM 20634</strain>
    </source>
</reference>
<accession>A0A0R2A4A1</accession>
<dbReference type="PATRIC" id="fig|1423813.3.peg.1121"/>
<gene>
    <name evidence="1" type="ORF">FC26_GL001102</name>
</gene>
<name>A0A0R2A4A1_9LACO</name>
<evidence type="ECO:0000313" key="2">
    <source>
        <dbReference type="Proteomes" id="UP000051733"/>
    </source>
</evidence>
<organism evidence="1 2">
    <name type="scientific">Paucilactobacillus vaccinostercus DSM 20634</name>
    <dbReference type="NCBI Taxonomy" id="1423813"/>
    <lineage>
        <taxon>Bacteria</taxon>
        <taxon>Bacillati</taxon>
        <taxon>Bacillota</taxon>
        <taxon>Bacilli</taxon>
        <taxon>Lactobacillales</taxon>
        <taxon>Lactobacillaceae</taxon>
        <taxon>Paucilactobacillus</taxon>
    </lineage>
</organism>
<dbReference type="STRING" id="1423813.FC26_GL001102"/>
<protein>
    <submittedName>
        <fullName evidence="1">Uncharacterized protein</fullName>
    </submittedName>
</protein>
<dbReference type="EMBL" id="AYYY01000014">
    <property type="protein sequence ID" value="KRM62024.1"/>
    <property type="molecule type" value="Genomic_DNA"/>
</dbReference>
<keyword evidence="2" id="KW-1185">Reference proteome</keyword>
<dbReference type="Proteomes" id="UP000051733">
    <property type="component" value="Unassembled WGS sequence"/>
</dbReference>